<proteinExistence type="predicted"/>
<dbReference type="KEGG" id="fpr:FP2_27270"/>
<dbReference type="AlphaFoldDB" id="D4K173"/>
<organism evidence="1 2">
    <name type="scientific">Faecalibacterium prausnitzii L2-6</name>
    <dbReference type="NCBI Taxonomy" id="718252"/>
    <lineage>
        <taxon>Bacteria</taxon>
        <taxon>Bacillati</taxon>
        <taxon>Bacillota</taxon>
        <taxon>Clostridia</taxon>
        <taxon>Eubacteriales</taxon>
        <taxon>Oscillospiraceae</taxon>
        <taxon>Faecalibacterium</taxon>
    </lineage>
</organism>
<sequence length="16" mass="1648">MGSVGTAGIMQKNLLQ</sequence>
<dbReference type="HOGENOM" id="CLU_3433023_0_0_9"/>
<dbReference type="EMBL" id="FP929045">
    <property type="protein sequence ID" value="CBL00022.1"/>
    <property type="molecule type" value="Genomic_DNA"/>
</dbReference>
<dbReference type="STRING" id="718252.FP2_27270"/>
<evidence type="ECO:0000313" key="2">
    <source>
        <dbReference type="Proteomes" id="UP000008804"/>
    </source>
</evidence>
<reference evidence="1 2" key="1">
    <citation type="submission" date="2010-03" db="EMBL/GenBank/DDBJ databases">
        <title>The genome sequence of Faecalibacterium prausnitzii L2/6.</title>
        <authorList>
            <consortium name="metaHIT consortium -- http://www.metahit.eu/"/>
            <person name="Pajon A."/>
            <person name="Turner K."/>
            <person name="Parkhill J."/>
            <person name="Duncan S."/>
            <person name="Flint H."/>
        </authorList>
    </citation>
    <scope>NUCLEOTIDE SEQUENCE [LARGE SCALE GENOMIC DNA]</scope>
    <source>
        <strain evidence="2">L2-6</strain>
    </source>
</reference>
<accession>D4K173</accession>
<protein>
    <submittedName>
        <fullName evidence="1">Uncharacterized protein</fullName>
    </submittedName>
</protein>
<reference evidence="1 2" key="2">
    <citation type="submission" date="2010-03" db="EMBL/GenBank/DDBJ databases">
        <authorList>
            <person name="Pajon A."/>
        </authorList>
    </citation>
    <scope>NUCLEOTIDE SEQUENCE [LARGE SCALE GENOMIC DNA]</scope>
    <source>
        <strain evidence="2">L2-6</strain>
    </source>
</reference>
<evidence type="ECO:0000313" key="1">
    <source>
        <dbReference type="EMBL" id="CBL00022.1"/>
    </source>
</evidence>
<name>D4K173_9FIRM</name>
<gene>
    <name evidence="1" type="ORF">FP2_27270</name>
</gene>
<dbReference type="Proteomes" id="UP000008804">
    <property type="component" value="Chromosome"/>
</dbReference>
<keyword evidence="2" id="KW-1185">Reference proteome</keyword>